<proteinExistence type="predicted"/>
<reference evidence="1 2" key="1">
    <citation type="submission" date="2015-05" db="EMBL/GenBank/DDBJ databases">
        <authorList>
            <person name="Tang B."/>
            <person name="Yu Y."/>
        </authorList>
    </citation>
    <scope>NUCLEOTIDE SEQUENCE [LARGE SCALE GENOMIC DNA]</scope>
    <source>
        <strain evidence="1 2">DSM 7029</strain>
    </source>
</reference>
<protein>
    <submittedName>
        <fullName evidence="1">Uncharacterized protein</fullName>
    </submittedName>
</protein>
<sequence>MPAARACVRGSACITDRNFLFAVQQRVDGGRLMNSYESTDWSISVPISPFRCRCADGPDHVIRVLALLGLLHLRNRFAFTVQLLNAKPPSGRCPMVAEGHSVAIFSIATDGQPVTAFDPHPSR</sequence>
<accession>A0A0G3BFC7</accession>
<dbReference type="AlphaFoldDB" id="A0A0G3BFC7"/>
<evidence type="ECO:0000313" key="2">
    <source>
        <dbReference type="Proteomes" id="UP000035352"/>
    </source>
</evidence>
<dbReference type="STRING" id="413882.AAW51_1336"/>
<name>A0A0G3BFC7_9BURK</name>
<organism evidence="1 2">
    <name type="scientific">Caldimonas brevitalea</name>
    <dbReference type="NCBI Taxonomy" id="413882"/>
    <lineage>
        <taxon>Bacteria</taxon>
        <taxon>Pseudomonadati</taxon>
        <taxon>Pseudomonadota</taxon>
        <taxon>Betaproteobacteria</taxon>
        <taxon>Burkholderiales</taxon>
        <taxon>Sphaerotilaceae</taxon>
        <taxon>Caldimonas</taxon>
    </lineage>
</organism>
<dbReference type="EMBL" id="CP011371">
    <property type="protein sequence ID" value="AKJ28027.1"/>
    <property type="molecule type" value="Genomic_DNA"/>
</dbReference>
<evidence type="ECO:0000313" key="1">
    <source>
        <dbReference type="EMBL" id="AKJ28027.1"/>
    </source>
</evidence>
<gene>
    <name evidence="1" type="ORF">AAW51_1336</name>
</gene>
<dbReference type="Proteomes" id="UP000035352">
    <property type="component" value="Chromosome"/>
</dbReference>
<keyword evidence="2" id="KW-1185">Reference proteome</keyword>
<dbReference type="KEGG" id="pbh:AAW51_1336"/>